<gene>
    <name evidence="3" type="ORF">F3K02_18490</name>
</gene>
<dbReference type="Pfam" id="PF00085">
    <property type="entry name" value="Thioredoxin"/>
    <property type="match status" value="1"/>
</dbReference>
<feature type="chain" id="PRO_5030520283" evidence="1">
    <location>
        <begin position="22"/>
        <end position="126"/>
    </location>
</feature>
<proteinExistence type="predicted"/>
<dbReference type="InterPro" id="IPR036249">
    <property type="entry name" value="Thioredoxin-like_sf"/>
</dbReference>
<comment type="caution">
    <text evidence="3">The sequence shown here is derived from an EMBL/GenBank/DDBJ whole genome shotgun (WGS) entry which is preliminary data.</text>
</comment>
<accession>A0A7Y8GYI1</accession>
<dbReference type="PROSITE" id="PS51352">
    <property type="entry name" value="THIOREDOXIN_2"/>
    <property type="match status" value="1"/>
</dbReference>
<dbReference type="RefSeq" id="WP_177137110.1">
    <property type="nucleotide sequence ID" value="NZ_VYGV01000016.1"/>
</dbReference>
<dbReference type="Gene3D" id="3.40.30.10">
    <property type="entry name" value="Glutaredoxin"/>
    <property type="match status" value="1"/>
</dbReference>
<keyword evidence="4" id="KW-1185">Reference proteome</keyword>
<evidence type="ECO:0000259" key="2">
    <source>
        <dbReference type="PROSITE" id="PS51352"/>
    </source>
</evidence>
<keyword evidence="1" id="KW-0732">Signal</keyword>
<evidence type="ECO:0000313" key="3">
    <source>
        <dbReference type="EMBL" id="NWF47225.1"/>
    </source>
</evidence>
<protein>
    <submittedName>
        <fullName evidence="3">Thioredoxin family protein</fullName>
    </submittedName>
</protein>
<dbReference type="Proteomes" id="UP000545507">
    <property type="component" value="Unassembled WGS sequence"/>
</dbReference>
<organism evidence="3 4">
    <name type="scientific">Hydrogenophaga aromaticivorans</name>
    <dbReference type="NCBI Taxonomy" id="2610898"/>
    <lineage>
        <taxon>Bacteria</taxon>
        <taxon>Pseudomonadati</taxon>
        <taxon>Pseudomonadota</taxon>
        <taxon>Betaproteobacteria</taxon>
        <taxon>Burkholderiales</taxon>
        <taxon>Comamonadaceae</taxon>
        <taxon>Hydrogenophaga</taxon>
    </lineage>
</organism>
<dbReference type="SUPFAM" id="SSF52833">
    <property type="entry name" value="Thioredoxin-like"/>
    <property type="match status" value="1"/>
</dbReference>
<dbReference type="InterPro" id="IPR013766">
    <property type="entry name" value="Thioredoxin_domain"/>
</dbReference>
<name>A0A7Y8GYI1_9BURK</name>
<sequence>MVLRRAFFASVLLLASAASHALDIKPFSAALLAQAQASDQPVALHFHADWCPTCRAQEKVLQSLKSEPGLDLTVLVVNYDTEKELKKLFNVRAQSTFVVLRGQQEWARLVGDTDPAAIRTAFKSAL</sequence>
<evidence type="ECO:0000313" key="4">
    <source>
        <dbReference type="Proteomes" id="UP000545507"/>
    </source>
</evidence>
<dbReference type="PANTHER" id="PTHR43601">
    <property type="entry name" value="THIOREDOXIN, MITOCHONDRIAL"/>
    <property type="match status" value="1"/>
</dbReference>
<dbReference type="EMBL" id="VYGV01000016">
    <property type="protein sequence ID" value="NWF47225.1"/>
    <property type="molecule type" value="Genomic_DNA"/>
</dbReference>
<dbReference type="GO" id="GO:0045454">
    <property type="term" value="P:cell redox homeostasis"/>
    <property type="evidence" value="ECO:0007669"/>
    <property type="project" value="TreeGrafter"/>
</dbReference>
<dbReference type="PANTHER" id="PTHR43601:SF3">
    <property type="entry name" value="THIOREDOXIN, MITOCHONDRIAL"/>
    <property type="match status" value="1"/>
</dbReference>
<reference evidence="3 4" key="1">
    <citation type="submission" date="2019-09" db="EMBL/GenBank/DDBJ databases">
        <title>Hydrogenophaga aromatica sp. nov., isolated from a para-xylene-degrading enrichment culture.</title>
        <authorList>
            <person name="Tancsics A."/>
            <person name="Banerjee S."/>
        </authorList>
    </citation>
    <scope>NUCLEOTIDE SEQUENCE [LARGE SCALE GENOMIC DNA]</scope>
    <source>
        <strain evidence="3 4">D2P1</strain>
    </source>
</reference>
<feature type="signal peptide" evidence="1">
    <location>
        <begin position="1"/>
        <end position="21"/>
    </location>
</feature>
<dbReference type="AlphaFoldDB" id="A0A7Y8GYI1"/>
<evidence type="ECO:0000256" key="1">
    <source>
        <dbReference type="SAM" id="SignalP"/>
    </source>
</evidence>
<dbReference type="CDD" id="cd02947">
    <property type="entry name" value="TRX_family"/>
    <property type="match status" value="1"/>
</dbReference>
<feature type="domain" description="Thioredoxin" evidence="2">
    <location>
        <begin position="11"/>
        <end position="126"/>
    </location>
</feature>